<evidence type="ECO:0000313" key="1">
    <source>
        <dbReference type="EMBL" id="SAK99659.1"/>
    </source>
</evidence>
<dbReference type="STRING" id="1777137.AWB76_07762"/>
<protein>
    <submittedName>
        <fullName evidence="1">Uncharacterized protein</fullName>
    </submittedName>
</protein>
<dbReference type="AlphaFoldDB" id="A0A158DYF8"/>
<sequence length="64" mass="6811">MPDSMEPDWQHVEQEAAHKLPSVERHGLVAGAALLAVILPAEGHASLIKGKQTLVGDRDAMCIA</sequence>
<reference evidence="2" key="1">
    <citation type="submission" date="2016-01" db="EMBL/GenBank/DDBJ databases">
        <authorList>
            <person name="Peeters Charlotte."/>
        </authorList>
    </citation>
    <scope>NUCLEOTIDE SEQUENCE [LARGE SCALE GENOMIC DNA]</scope>
</reference>
<proteinExistence type="predicted"/>
<dbReference type="Proteomes" id="UP000054624">
    <property type="component" value="Unassembled WGS sequence"/>
</dbReference>
<evidence type="ECO:0000313" key="2">
    <source>
        <dbReference type="Proteomes" id="UP000054624"/>
    </source>
</evidence>
<dbReference type="EMBL" id="FCOI02000071">
    <property type="protein sequence ID" value="SAK99659.1"/>
    <property type="molecule type" value="Genomic_DNA"/>
</dbReference>
<accession>A0A158DYF8</accession>
<organism evidence="1 2">
    <name type="scientific">Caballeronia temeraria</name>
    <dbReference type="NCBI Taxonomy" id="1777137"/>
    <lineage>
        <taxon>Bacteria</taxon>
        <taxon>Pseudomonadati</taxon>
        <taxon>Pseudomonadota</taxon>
        <taxon>Betaproteobacteria</taxon>
        <taxon>Burkholderiales</taxon>
        <taxon>Burkholderiaceae</taxon>
        <taxon>Caballeronia</taxon>
    </lineage>
</organism>
<keyword evidence="2" id="KW-1185">Reference proteome</keyword>
<name>A0A158DYF8_9BURK</name>
<gene>
    <name evidence="1" type="ORF">AWB76_07762</name>
</gene>